<dbReference type="PANTHER" id="PTHR16228:SF21">
    <property type="entry name" value="SLC41A_MGTE INTEGRAL MEMBRANE DOMAIN-CONTAINING PROTEIN"/>
    <property type="match status" value="1"/>
</dbReference>
<dbReference type="Pfam" id="PF01769">
    <property type="entry name" value="MgtE"/>
    <property type="match status" value="2"/>
</dbReference>
<feature type="transmembrane region" description="Helical" evidence="9">
    <location>
        <begin position="372"/>
        <end position="393"/>
    </location>
</feature>
<keyword evidence="7" id="KW-0406">Ion transport</keyword>
<evidence type="ECO:0000256" key="7">
    <source>
        <dbReference type="ARBA" id="ARBA00023065"/>
    </source>
</evidence>
<keyword evidence="6 9" id="KW-1133">Transmembrane helix</keyword>
<feature type="transmembrane region" description="Helical" evidence="9">
    <location>
        <begin position="243"/>
        <end position="263"/>
    </location>
</feature>
<comment type="similarity">
    <text evidence="2">Belongs to the SLC41A transporter family.</text>
</comment>
<evidence type="ECO:0000256" key="3">
    <source>
        <dbReference type="ARBA" id="ARBA00022448"/>
    </source>
</evidence>
<dbReference type="SUPFAM" id="SSF161093">
    <property type="entry name" value="MgtE membrane domain-like"/>
    <property type="match status" value="2"/>
</dbReference>
<keyword evidence="4 9" id="KW-0812">Transmembrane</keyword>
<reference evidence="11" key="2">
    <citation type="journal article" date="2021" name="World Allergy Organ. J.">
        <title>Chromosome-level assembly of Dermatophagoides farinae genome and transcriptome reveals two novel allergens Der f 37 and Der f 39.</title>
        <authorList>
            <person name="Chen J."/>
            <person name="Cai Z."/>
            <person name="Fan D."/>
            <person name="Hu J."/>
            <person name="Hou Y."/>
            <person name="He Y."/>
            <person name="Zhang Z."/>
            <person name="Zhao Z."/>
            <person name="Gao P."/>
            <person name="Hu W."/>
            <person name="Sun J."/>
            <person name="Li J."/>
            <person name="Ji K."/>
        </authorList>
    </citation>
    <scope>NUCLEOTIDE SEQUENCE</scope>
    <source>
        <strain evidence="11">JKM2019</strain>
    </source>
</reference>
<protein>
    <recommendedName>
        <fullName evidence="10">SLC41A/MgtE integral membrane domain-containing protein</fullName>
    </recommendedName>
</protein>
<feature type="transmembrane region" description="Helical" evidence="9">
    <location>
        <begin position="341"/>
        <end position="360"/>
    </location>
</feature>
<dbReference type="InterPro" id="IPR036739">
    <property type="entry name" value="SLC41_membr_dom_sf"/>
</dbReference>
<keyword evidence="8 9" id="KW-0472">Membrane</keyword>
<gene>
    <name evidence="11" type="ORF">HUG17_4610</name>
</gene>
<evidence type="ECO:0000256" key="8">
    <source>
        <dbReference type="ARBA" id="ARBA00023136"/>
    </source>
</evidence>
<accession>A0A9D4NYN4</accession>
<name>A0A9D4NYN4_DERFA</name>
<keyword evidence="3" id="KW-0813">Transport</keyword>
<evidence type="ECO:0000256" key="9">
    <source>
        <dbReference type="SAM" id="Phobius"/>
    </source>
</evidence>
<dbReference type="InterPro" id="IPR006667">
    <property type="entry name" value="SLC41_membr_dom"/>
</dbReference>
<dbReference type="AlphaFoldDB" id="A0A9D4NYN4"/>
<evidence type="ECO:0000256" key="4">
    <source>
        <dbReference type="ARBA" id="ARBA00022692"/>
    </source>
</evidence>
<feature type="domain" description="SLC41A/MgtE integral membrane" evidence="10">
    <location>
        <begin position="60"/>
        <end position="195"/>
    </location>
</feature>
<feature type="transmembrane region" description="Helical" evidence="9">
    <location>
        <begin position="138"/>
        <end position="165"/>
    </location>
</feature>
<keyword evidence="5" id="KW-0460">Magnesium</keyword>
<evidence type="ECO:0000256" key="1">
    <source>
        <dbReference type="ARBA" id="ARBA00004141"/>
    </source>
</evidence>
<comment type="subcellular location">
    <subcellularLocation>
        <location evidence="1">Membrane</location>
        <topology evidence="1">Multi-pass membrane protein</topology>
    </subcellularLocation>
</comment>
<dbReference type="FunFam" id="1.10.357.20:FF:000001">
    <property type="entry name" value="Solute carrier family 41 member 2"/>
    <property type="match status" value="1"/>
</dbReference>
<dbReference type="InterPro" id="IPR045349">
    <property type="entry name" value="SLC41A1-3"/>
</dbReference>
<dbReference type="Gene3D" id="1.10.357.20">
    <property type="entry name" value="SLC41 divalent cation transporters, integral membrane domain"/>
    <property type="match status" value="2"/>
</dbReference>
<evidence type="ECO:0000256" key="2">
    <source>
        <dbReference type="ARBA" id="ARBA00009749"/>
    </source>
</evidence>
<dbReference type="Proteomes" id="UP000828236">
    <property type="component" value="Unassembled WGS sequence"/>
</dbReference>
<evidence type="ECO:0000259" key="10">
    <source>
        <dbReference type="Pfam" id="PF01769"/>
    </source>
</evidence>
<dbReference type="EMBL" id="SDOV01000004">
    <property type="protein sequence ID" value="KAH7641565.1"/>
    <property type="molecule type" value="Genomic_DNA"/>
</dbReference>
<reference evidence="11" key="1">
    <citation type="submission" date="2020-06" db="EMBL/GenBank/DDBJ databases">
        <authorList>
            <person name="Ji K."/>
            <person name="Li J."/>
        </authorList>
    </citation>
    <scope>NUCLEOTIDE SEQUENCE</scope>
    <source>
        <strain evidence="11">JKM2019</strain>
        <tissue evidence="11">Whole body</tissue>
    </source>
</reference>
<evidence type="ECO:0000313" key="11">
    <source>
        <dbReference type="EMBL" id="KAH7641565.1"/>
    </source>
</evidence>
<comment type="caution">
    <text evidence="11">The sequence shown here is derived from an EMBL/GenBank/DDBJ whole genome shotgun (WGS) entry which is preliminary data.</text>
</comment>
<dbReference type="GO" id="GO:0008324">
    <property type="term" value="F:monoatomic cation transmembrane transporter activity"/>
    <property type="evidence" value="ECO:0007669"/>
    <property type="project" value="InterPro"/>
</dbReference>
<dbReference type="GO" id="GO:0005886">
    <property type="term" value="C:plasma membrane"/>
    <property type="evidence" value="ECO:0007669"/>
    <property type="project" value="TreeGrafter"/>
</dbReference>
<dbReference type="PANTHER" id="PTHR16228">
    <property type="entry name" value="DIVALENT CATION TRANSPORTER SOLUTE CARRIER FAMILY 41"/>
    <property type="match status" value="1"/>
</dbReference>
<proteinExistence type="inferred from homology"/>
<feature type="transmembrane region" description="Helical" evidence="9">
    <location>
        <begin position="108"/>
        <end position="126"/>
    </location>
</feature>
<feature type="transmembrane region" description="Helical" evidence="9">
    <location>
        <begin position="23"/>
        <end position="41"/>
    </location>
</feature>
<feature type="transmembrane region" description="Helical" evidence="9">
    <location>
        <begin position="269"/>
        <end position="290"/>
    </location>
</feature>
<evidence type="ECO:0000256" key="5">
    <source>
        <dbReference type="ARBA" id="ARBA00022842"/>
    </source>
</evidence>
<evidence type="ECO:0000256" key="6">
    <source>
        <dbReference type="ARBA" id="ARBA00022989"/>
    </source>
</evidence>
<sequence length="442" mass="48710">MIENIDDQPAYQAQSSWTVFRQMIIPFFLSGLGCGAAGIVLNHVAEWPVFIDIPQISILVPAFIGMIGNIETTSASRLSTIANLGRMDDWKNIGNVITGNFMVIECQASLMAMFAALMALAISTFREATRDKITLETALILCAGSVASSILANTLIASIVTILVIIGRRLNINPDNISAPVAACMGDASTVAILANVHRLLYSLNPTYQLYISGIILTFTLVIMAPAFIFLARRNQYTRSVIYSGWIPLLVAIILCKPAGLVMEISMEQWPVISTFFPLIDGVGAQVAGIQTSRISTFLHTTAEHKTTAKQNSDDVKQTKWFFSPIHVFFSQEIHSKLARMLVMITPPAHLIFLAIIYGIQHLLNESSFHFTASFIIIHLIAVFLQIIILLYLSYLAVFWTWNHNINPDNSVMPLATTLSDSLGIFFGSNQSNPKIKWIADA</sequence>
<organism evidence="11">
    <name type="scientific">Dermatophagoides farinae</name>
    <name type="common">American house dust mite</name>
    <dbReference type="NCBI Taxonomy" id="6954"/>
    <lineage>
        <taxon>Eukaryota</taxon>
        <taxon>Metazoa</taxon>
        <taxon>Ecdysozoa</taxon>
        <taxon>Arthropoda</taxon>
        <taxon>Chelicerata</taxon>
        <taxon>Arachnida</taxon>
        <taxon>Acari</taxon>
        <taxon>Acariformes</taxon>
        <taxon>Sarcoptiformes</taxon>
        <taxon>Astigmata</taxon>
        <taxon>Psoroptidia</taxon>
        <taxon>Analgoidea</taxon>
        <taxon>Pyroglyphidae</taxon>
        <taxon>Dermatophagoidinae</taxon>
        <taxon>Dermatophagoides</taxon>
    </lineage>
</organism>
<feature type="domain" description="SLC41A/MgtE integral membrane" evidence="10">
    <location>
        <begin position="278"/>
        <end position="427"/>
    </location>
</feature>
<feature type="transmembrane region" description="Helical" evidence="9">
    <location>
        <begin position="210"/>
        <end position="231"/>
    </location>
</feature>